<protein>
    <recommendedName>
        <fullName evidence="2">Inhibitor I9 domain-containing protein</fullName>
    </recommendedName>
</protein>
<feature type="chain" id="PRO_5001800223" description="Inhibitor I9 domain-containing protein" evidence="1">
    <location>
        <begin position="22"/>
        <end position="128"/>
    </location>
</feature>
<dbReference type="RefSeq" id="WP_044181489.1">
    <property type="nucleotide sequence ID" value="NZ_JMCB01000001.1"/>
</dbReference>
<evidence type="ECO:0000256" key="1">
    <source>
        <dbReference type="SAM" id="SignalP"/>
    </source>
</evidence>
<evidence type="ECO:0000313" key="4">
    <source>
        <dbReference type="Proteomes" id="UP000028725"/>
    </source>
</evidence>
<dbReference type="Pfam" id="PF05922">
    <property type="entry name" value="Inhibitor_I9"/>
    <property type="match status" value="1"/>
</dbReference>
<organism evidence="3 4">
    <name type="scientific">Hyalangium minutum</name>
    <dbReference type="NCBI Taxonomy" id="394096"/>
    <lineage>
        <taxon>Bacteria</taxon>
        <taxon>Pseudomonadati</taxon>
        <taxon>Myxococcota</taxon>
        <taxon>Myxococcia</taxon>
        <taxon>Myxococcales</taxon>
        <taxon>Cystobacterineae</taxon>
        <taxon>Archangiaceae</taxon>
        <taxon>Hyalangium</taxon>
    </lineage>
</organism>
<dbReference type="InterPro" id="IPR010259">
    <property type="entry name" value="S8pro/Inhibitor_I9"/>
</dbReference>
<dbReference type="STRING" id="394096.DB31_0577"/>
<comment type="caution">
    <text evidence="3">The sequence shown here is derived from an EMBL/GenBank/DDBJ whole genome shotgun (WGS) entry which is preliminary data.</text>
</comment>
<accession>A0A085WXA2</accession>
<feature type="signal peptide" evidence="1">
    <location>
        <begin position="1"/>
        <end position="21"/>
    </location>
</feature>
<reference evidence="3 4" key="1">
    <citation type="submission" date="2014-04" db="EMBL/GenBank/DDBJ databases">
        <title>Genome assembly of Hyalangium minutum DSM 14724.</title>
        <authorList>
            <person name="Sharma G."/>
            <person name="Subramanian S."/>
        </authorList>
    </citation>
    <scope>NUCLEOTIDE SEQUENCE [LARGE SCALE GENOMIC DNA]</scope>
    <source>
        <strain evidence="3 4">DSM 14724</strain>
    </source>
</reference>
<feature type="domain" description="Inhibitor I9" evidence="2">
    <location>
        <begin position="60"/>
        <end position="127"/>
    </location>
</feature>
<dbReference type="Proteomes" id="UP000028725">
    <property type="component" value="Unassembled WGS sequence"/>
</dbReference>
<evidence type="ECO:0000259" key="2">
    <source>
        <dbReference type="Pfam" id="PF05922"/>
    </source>
</evidence>
<dbReference type="PROSITE" id="PS51257">
    <property type="entry name" value="PROKAR_LIPOPROTEIN"/>
    <property type="match status" value="1"/>
</dbReference>
<keyword evidence="1" id="KW-0732">Signal</keyword>
<dbReference type="InterPro" id="IPR037045">
    <property type="entry name" value="S8pro/Inhibitor_I9_sf"/>
</dbReference>
<name>A0A085WXA2_9BACT</name>
<dbReference type="Gene3D" id="3.30.70.80">
    <property type="entry name" value="Peptidase S8 propeptide/proteinase inhibitor I9"/>
    <property type="match status" value="1"/>
</dbReference>
<dbReference type="SUPFAM" id="SSF54897">
    <property type="entry name" value="Protease propeptides/inhibitors"/>
    <property type="match status" value="1"/>
</dbReference>
<dbReference type="AlphaFoldDB" id="A0A085WXA2"/>
<keyword evidence="4" id="KW-1185">Reference proteome</keyword>
<sequence>MLRLTRIGLALVSCLALTACGSGLVPGNNPETDARMVLFAASCESPAPLHLAPSDKVPDSYIIVFDESLEGTFDRVSELEQKYGFTADTKWQAALKGFAATLTPELVGALRCEADVDYIDENSYVQAD</sequence>
<proteinExistence type="predicted"/>
<gene>
    <name evidence="3" type="ORF">DB31_0577</name>
</gene>
<evidence type="ECO:0000313" key="3">
    <source>
        <dbReference type="EMBL" id="KFE72315.1"/>
    </source>
</evidence>
<dbReference type="EMBL" id="JMCB01000001">
    <property type="protein sequence ID" value="KFE72315.1"/>
    <property type="molecule type" value="Genomic_DNA"/>
</dbReference>